<keyword evidence="7" id="KW-1185">Reference proteome</keyword>
<dbReference type="InterPro" id="IPR019734">
    <property type="entry name" value="TPR_rpt"/>
</dbReference>
<sequence length="472" mass="55778">MSIKGIGDGTISTHYERLKIKENATQKEIKQAYFTLIRQVSNEVNQEEFQLVRESYEVLSDLDKKAHYDQFLLYGNDIEHLNELGERLYMEGDYEEAIRQLKKILLIIPGAENPRHLIARAYHRLGDYPNTSKHLNKLIDVYFNNSVYFIEAAYVYLKDAKVLEAKGILVKGLTHHSENLEYLMEYCDLMMEMQEYHQAFTLLFEKVGTFSEVQKSLVYGKLIEVSVKSRNKKSLEQVLRQFWYEAQKSSSREFEDRSLQTANKLFDKGDYEAAYHLTQSLGSFLPNHAGLNQLKNDAAAFYEFDSMVNHTKIIPALKRYFMYYLFSHELDEHEAHKQKDEVFDGLELSYRYEPREMEKSIKIIKIKYPTLALEREKLLNQFLNLCYNSIQTHTQYEQLKRDSRVIEPIFRLVALYLSNVEQSERTFYFNEILDALSEETIRDVEYSVLIVKRDYISLYELNTQFFDQLLNG</sequence>
<organism evidence="6 7">
    <name type="scientific">Pontibacillus chungwhensis</name>
    <dbReference type="NCBI Taxonomy" id="265426"/>
    <lineage>
        <taxon>Bacteria</taxon>
        <taxon>Bacillati</taxon>
        <taxon>Bacillota</taxon>
        <taxon>Bacilli</taxon>
        <taxon>Bacillales</taxon>
        <taxon>Bacillaceae</taxon>
        <taxon>Pontibacillus</taxon>
    </lineage>
</organism>
<dbReference type="PANTHER" id="PTHR43096">
    <property type="entry name" value="DNAJ HOMOLOG 1, MITOCHONDRIAL-RELATED"/>
    <property type="match status" value="1"/>
</dbReference>
<dbReference type="PROSITE" id="PS50076">
    <property type="entry name" value="DNAJ_2"/>
    <property type="match status" value="1"/>
</dbReference>
<reference evidence="6 7" key="1">
    <citation type="submission" date="2023-05" db="EMBL/GenBank/DDBJ databases">
        <title>Comparative genomics reveals the evidence of polycyclic aromatic hydrocarbons degradation in moderately halophilic genus Pontibacillus.</title>
        <authorList>
            <person name="Yang H."/>
            <person name="Qian Z."/>
        </authorList>
    </citation>
    <scope>NUCLEOTIDE SEQUENCE [LARGE SCALE GENOMIC DNA]</scope>
    <source>
        <strain evidence="7">HN14</strain>
    </source>
</reference>
<keyword evidence="3" id="KW-0143">Chaperone</keyword>
<accession>A0ABY8UWC9</accession>
<dbReference type="Pfam" id="PF00226">
    <property type="entry name" value="DnaJ"/>
    <property type="match status" value="1"/>
</dbReference>
<evidence type="ECO:0000259" key="5">
    <source>
        <dbReference type="PROSITE" id="PS50076"/>
    </source>
</evidence>
<dbReference type="SMART" id="SM00271">
    <property type="entry name" value="DnaJ"/>
    <property type="match status" value="1"/>
</dbReference>
<dbReference type="SUPFAM" id="SSF46565">
    <property type="entry name" value="Chaperone J-domain"/>
    <property type="match status" value="1"/>
</dbReference>
<keyword evidence="2" id="KW-0346">Stress response</keyword>
<dbReference type="PANTHER" id="PTHR43096:SF52">
    <property type="entry name" value="DNAJ HOMOLOG 1, MITOCHONDRIAL-RELATED"/>
    <property type="match status" value="1"/>
</dbReference>
<evidence type="ECO:0000313" key="6">
    <source>
        <dbReference type="EMBL" id="WIF97789.1"/>
    </source>
</evidence>
<dbReference type="PRINTS" id="PR00625">
    <property type="entry name" value="JDOMAIN"/>
</dbReference>
<evidence type="ECO:0000313" key="7">
    <source>
        <dbReference type="Proteomes" id="UP001236652"/>
    </source>
</evidence>
<feature type="repeat" description="TPR" evidence="4">
    <location>
        <begin position="78"/>
        <end position="111"/>
    </location>
</feature>
<gene>
    <name evidence="6" type="ORF">QNI29_19005</name>
</gene>
<dbReference type="RefSeq" id="WP_231417826.1">
    <property type="nucleotide sequence ID" value="NZ_CP126446.1"/>
</dbReference>
<evidence type="ECO:0000256" key="1">
    <source>
        <dbReference type="ARBA" id="ARBA00022705"/>
    </source>
</evidence>
<dbReference type="PROSITE" id="PS50005">
    <property type="entry name" value="TPR"/>
    <property type="match status" value="1"/>
</dbReference>
<dbReference type="Gene3D" id="1.25.40.10">
    <property type="entry name" value="Tetratricopeptide repeat domain"/>
    <property type="match status" value="1"/>
</dbReference>
<feature type="domain" description="J" evidence="5">
    <location>
        <begin position="13"/>
        <end position="72"/>
    </location>
</feature>
<protein>
    <submittedName>
        <fullName evidence="6">DnaJ domain-containing protein</fullName>
    </submittedName>
</protein>
<evidence type="ECO:0000256" key="2">
    <source>
        <dbReference type="ARBA" id="ARBA00023016"/>
    </source>
</evidence>
<dbReference type="InterPro" id="IPR018253">
    <property type="entry name" value="DnaJ_domain_CS"/>
</dbReference>
<dbReference type="SUPFAM" id="SSF48452">
    <property type="entry name" value="TPR-like"/>
    <property type="match status" value="1"/>
</dbReference>
<dbReference type="Gene3D" id="1.10.287.110">
    <property type="entry name" value="DnaJ domain"/>
    <property type="match status" value="1"/>
</dbReference>
<dbReference type="EMBL" id="CP126446">
    <property type="protein sequence ID" value="WIF97789.1"/>
    <property type="molecule type" value="Genomic_DNA"/>
</dbReference>
<dbReference type="Proteomes" id="UP001236652">
    <property type="component" value="Chromosome"/>
</dbReference>
<dbReference type="InterPro" id="IPR011990">
    <property type="entry name" value="TPR-like_helical_dom_sf"/>
</dbReference>
<dbReference type="InterPro" id="IPR036869">
    <property type="entry name" value="J_dom_sf"/>
</dbReference>
<name>A0ABY8UWC9_9BACI</name>
<evidence type="ECO:0000256" key="4">
    <source>
        <dbReference type="PROSITE-ProRule" id="PRU00339"/>
    </source>
</evidence>
<dbReference type="PROSITE" id="PS00636">
    <property type="entry name" value="DNAJ_1"/>
    <property type="match status" value="1"/>
</dbReference>
<dbReference type="CDD" id="cd06257">
    <property type="entry name" value="DnaJ"/>
    <property type="match status" value="1"/>
</dbReference>
<keyword evidence="4" id="KW-0802">TPR repeat</keyword>
<proteinExistence type="predicted"/>
<keyword evidence="1" id="KW-0235">DNA replication</keyword>
<dbReference type="InterPro" id="IPR001623">
    <property type="entry name" value="DnaJ_domain"/>
</dbReference>
<evidence type="ECO:0000256" key="3">
    <source>
        <dbReference type="ARBA" id="ARBA00023186"/>
    </source>
</evidence>